<name>A0A5J4LFH0_9ACTN</name>
<dbReference type="EMBL" id="BLAG01000016">
    <property type="protein sequence ID" value="GES32877.1"/>
    <property type="molecule type" value="Genomic_DNA"/>
</dbReference>
<dbReference type="AlphaFoldDB" id="A0A5J4LFH0"/>
<gene>
    <name evidence="1" type="ORF">San01_53650</name>
</gene>
<comment type="caution">
    <text evidence="1">The sequence shown here is derived from an EMBL/GenBank/DDBJ whole genome shotgun (WGS) entry which is preliminary data.</text>
</comment>
<organism evidence="1 2">
    <name type="scientific">Streptomyces angustmyceticus</name>
    <dbReference type="NCBI Taxonomy" id="285578"/>
    <lineage>
        <taxon>Bacteria</taxon>
        <taxon>Bacillati</taxon>
        <taxon>Actinomycetota</taxon>
        <taxon>Actinomycetes</taxon>
        <taxon>Kitasatosporales</taxon>
        <taxon>Streptomycetaceae</taxon>
        <taxon>Streptomyces</taxon>
    </lineage>
</organism>
<proteinExistence type="predicted"/>
<protein>
    <submittedName>
        <fullName evidence="1">Uncharacterized protein</fullName>
    </submittedName>
</protein>
<keyword evidence="2" id="KW-1185">Reference proteome</keyword>
<dbReference type="Proteomes" id="UP000325598">
    <property type="component" value="Unassembled WGS sequence"/>
</dbReference>
<evidence type="ECO:0000313" key="1">
    <source>
        <dbReference type="EMBL" id="GES32877.1"/>
    </source>
</evidence>
<evidence type="ECO:0000313" key="2">
    <source>
        <dbReference type="Proteomes" id="UP000325598"/>
    </source>
</evidence>
<accession>A0A5J4LFH0</accession>
<sequence length="82" mass="9523">MFFSTPIALRLPKALRQWRTPMLPSSSAIHASNPGSLQRRVPRIARRVRFVKAPHLWEIVTWGHVRATMITILARRRETTQP</sequence>
<reference evidence="1 2" key="1">
    <citation type="submission" date="2019-10" db="EMBL/GenBank/DDBJ databases">
        <title>Whole genome shotgun sequence of Streptomyces angustmyceticus NBRC 3934.</title>
        <authorList>
            <person name="Hosoyama A."/>
            <person name="Ichikawa N."/>
            <person name="Kimura A."/>
            <person name="Kitahashi Y."/>
            <person name="Komaki H."/>
            <person name="Uohara A."/>
        </authorList>
    </citation>
    <scope>NUCLEOTIDE SEQUENCE [LARGE SCALE GENOMIC DNA]</scope>
    <source>
        <strain evidence="1 2">NBRC 3934</strain>
    </source>
</reference>